<dbReference type="Pfam" id="PF00498">
    <property type="entry name" value="FHA"/>
    <property type="match status" value="1"/>
</dbReference>
<dbReference type="SMART" id="SM00240">
    <property type="entry name" value="FHA"/>
    <property type="match status" value="1"/>
</dbReference>
<name>A0A6J6HPV6_9ZZZZ</name>
<proteinExistence type="predicted"/>
<dbReference type="CDD" id="cd00060">
    <property type="entry name" value="FHA"/>
    <property type="match status" value="1"/>
</dbReference>
<dbReference type="InterPro" id="IPR050923">
    <property type="entry name" value="Cell_Proc_Reg/RNA_Proc"/>
</dbReference>
<protein>
    <submittedName>
        <fullName evidence="3">Unannotated protein</fullName>
    </submittedName>
</protein>
<dbReference type="EMBL" id="CAEZUR010000088">
    <property type="protein sequence ID" value="CAB4613729.1"/>
    <property type="molecule type" value="Genomic_DNA"/>
</dbReference>
<dbReference type="InterPro" id="IPR000253">
    <property type="entry name" value="FHA_dom"/>
</dbReference>
<sequence length="229" mass="24777">MGFLDKLEKGIERVVTGAFSKTFKSELQPIEIGSAIRSEMDGNASIVSRDRILVPNKFEVTLSAADYGRMKLISERLNQELRNQAQAHANKQGYQFAGPLTISVGESSSLGIGQVYVKASSPNVAAADVEWSPRLEVLTDGLVFEIQKARTSVGRDPSADVQIHDNGLSRKHFEIIWDGSKAGIRDLGSTNGTFVEGVKVREQALPVDSIIKAGNKSFTFKLVAKAVAG</sequence>
<evidence type="ECO:0000313" key="2">
    <source>
        <dbReference type="EMBL" id="CAB4540021.1"/>
    </source>
</evidence>
<dbReference type="InterPro" id="IPR008984">
    <property type="entry name" value="SMAD_FHA_dom_sf"/>
</dbReference>
<accession>A0A6J6HPV6</accession>
<gene>
    <name evidence="2" type="ORF">UFOPK1433_00451</name>
    <name evidence="3" type="ORF">UFOPK1843_00993</name>
</gene>
<evidence type="ECO:0000259" key="1">
    <source>
        <dbReference type="PROSITE" id="PS50006"/>
    </source>
</evidence>
<dbReference type="SUPFAM" id="SSF49879">
    <property type="entry name" value="SMAD/FHA domain"/>
    <property type="match status" value="1"/>
</dbReference>
<dbReference type="PROSITE" id="PS50006">
    <property type="entry name" value="FHA_DOMAIN"/>
    <property type="match status" value="1"/>
</dbReference>
<dbReference type="InterPro" id="IPR042287">
    <property type="entry name" value="FhaA_N_sf"/>
</dbReference>
<dbReference type="PANTHER" id="PTHR23308">
    <property type="entry name" value="NUCLEAR INHIBITOR OF PROTEIN PHOSPHATASE-1"/>
    <property type="match status" value="1"/>
</dbReference>
<dbReference type="EMBL" id="CAEZSN010000037">
    <property type="protein sequence ID" value="CAB4540021.1"/>
    <property type="molecule type" value="Genomic_DNA"/>
</dbReference>
<evidence type="ECO:0000313" key="3">
    <source>
        <dbReference type="EMBL" id="CAB4613729.1"/>
    </source>
</evidence>
<dbReference type="Gene3D" id="2.60.200.20">
    <property type="match status" value="1"/>
</dbReference>
<reference evidence="3" key="1">
    <citation type="submission" date="2020-05" db="EMBL/GenBank/DDBJ databases">
        <authorList>
            <person name="Chiriac C."/>
            <person name="Salcher M."/>
            <person name="Ghai R."/>
            <person name="Kavagutti S V."/>
        </authorList>
    </citation>
    <scope>NUCLEOTIDE SEQUENCE</scope>
</reference>
<dbReference type="Pfam" id="PF12401">
    <property type="entry name" value="FhaA_N"/>
    <property type="match status" value="1"/>
</dbReference>
<dbReference type="Gene3D" id="3.30.2320.60">
    <property type="entry name" value="FhaA, phosphopeptide-binding domain (DUF3662)"/>
    <property type="match status" value="1"/>
</dbReference>
<dbReference type="AlphaFoldDB" id="A0A6J6HPV6"/>
<organism evidence="3">
    <name type="scientific">freshwater metagenome</name>
    <dbReference type="NCBI Taxonomy" id="449393"/>
    <lineage>
        <taxon>unclassified sequences</taxon>
        <taxon>metagenomes</taxon>
        <taxon>ecological metagenomes</taxon>
    </lineage>
</organism>
<dbReference type="InterPro" id="IPR022128">
    <property type="entry name" value="FhaA_N"/>
</dbReference>
<feature type="domain" description="FHA" evidence="1">
    <location>
        <begin position="151"/>
        <end position="200"/>
    </location>
</feature>